<dbReference type="Proteomes" id="UP001141336">
    <property type="component" value="Unassembled WGS sequence"/>
</dbReference>
<evidence type="ECO:0000259" key="3">
    <source>
        <dbReference type="Pfam" id="PF07790"/>
    </source>
</evidence>
<feature type="domain" description="Archaeal Type IV pilin N-terminal" evidence="3">
    <location>
        <begin position="18"/>
        <end position="81"/>
    </location>
</feature>
<protein>
    <submittedName>
        <fullName evidence="4">Type IV pilin N-terminal domain-containing protein</fullName>
    </submittedName>
</protein>
<comment type="caution">
    <text evidence="4">The sequence shown here is derived from an EMBL/GenBank/DDBJ whole genome shotgun (WGS) entry which is preliminary data.</text>
</comment>
<keyword evidence="2" id="KW-0472">Membrane</keyword>
<evidence type="ECO:0000313" key="4">
    <source>
        <dbReference type="EMBL" id="MCZ0863364.1"/>
    </source>
</evidence>
<sequence length="289" mass="30646">MKYTSEGRADMIVQKKENAVSPAIATVLLVLMTVLIAAVIAVVVTGMAGDQTNYVVGLTADPAQSGGNVTVTLYGGKDLPNLVKAEVIDAGSAKGEFVEVWKGAAGTALTGVPLVAESVARPEEDRAEYATRILTKGTFADGTEQVLLERAVTFRGVQSVGEESEEPKEPVIEPPVPDAKDIGTYIDTEHLLENGKKNGNSVSISIKTKEVEGYKITVTDEENNVLKHSTDTTNVNVFTINLGKIDSSDGSQKKITISVVKKEDSTSVVTKKYTVTRSGNTVTITPSDT</sequence>
<dbReference type="NCBIfam" id="TIGR02537">
    <property type="entry name" value="arch_flag_Nterm"/>
    <property type="match status" value="1"/>
</dbReference>
<evidence type="ECO:0000256" key="1">
    <source>
        <dbReference type="SAM" id="MobiDB-lite"/>
    </source>
</evidence>
<keyword evidence="2" id="KW-0812">Transmembrane</keyword>
<dbReference type="RefSeq" id="WP_268923627.1">
    <property type="nucleotide sequence ID" value="NZ_JAPTGC010000016.1"/>
</dbReference>
<proteinExistence type="predicted"/>
<keyword evidence="2" id="KW-1133">Transmembrane helix</keyword>
<dbReference type="EMBL" id="JAPTGC010000016">
    <property type="protein sequence ID" value="MCZ0863364.1"/>
    <property type="molecule type" value="Genomic_DNA"/>
</dbReference>
<dbReference type="InterPro" id="IPR012859">
    <property type="entry name" value="Pilin_N_archaeal"/>
</dbReference>
<accession>A0ABT4INM8</accession>
<dbReference type="InterPro" id="IPR013373">
    <property type="entry name" value="Flagellin/pilin_N_arc"/>
</dbReference>
<keyword evidence="5" id="KW-1185">Reference proteome</keyword>
<evidence type="ECO:0000313" key="5">
    <source>
        <dbReference type="Proteomes" id="UP001141336"/>
    </source>
</evidence>
<dbReference type="Pfam" id="PF07790">
    <property type="entry name" value="Pilin_N"/>
    <property type="match status" value="1"/>
</dbReference>
<evidence type="ECO:0000256" key="2">
    <source>
        <dbReference type="SAM" id="Phobius"/>
    </source>
</evidence>
<name>A0ABT4INM8_9EURY</name>
<organism evidence="4 5">
    <name type="scientific">Methanocorpusculum vombati</name>
    <dbReference type="NCBI Taxonomy" id="3002864"/>
    <lineage>
        <taxon>Archaea</taxon>
        <taxon>Methanobacteriati</taxon>
        <taxon>Methanobacteriota</taxon>
        <taxon>Stenosarchaea group</taxon>
        <taxon>Methanomicrobia</taxon>
        <taxon>Methanomicrobiales</taxon>
        <taxon>Methanocorpusculaceae</taxon>
        <taxon>Methanocorpusculum</taxon>
    </lineage>
</organism>
<feature type="transmembrane region" description="Helical" evidence="2">
    <location>
        <begin position="20"/>
        <end position="44"/>
    </location>
</feature>
<feature type="region of interest" description="Disordered" evidence="1">
    <location>
        <begin position="158"/>
        <end position="179"/>
    </location>
</feature>
<gene>
    <name evidence="4" type="ORF">O0S09_08910</name>
</gene>
<reference evidence="4" key="1">
    <citation type="submission" date="2022-12" db="EMBL/GenBank/DDBJ databases">
        <title>Isolation and characterisation of novel Methanocorpusculum spp. from native Australian herbivores indicates the genus is ancestrally host-associated.</title>
        <authorList>
            <person name="Volmer J.G."/>
            <person name="Soo R.M."/>
            <person name="Evans P.N."/>
            <person name="Hoedt E.C."/>
            <person name="Astorga Alsina A.L."/>
            <person name="Woodcroft B.J."/>
            <person name="Tyson G.W."/>
            <person name="Hugenholtz P."/>
            <person name="Morrison M."/>
        </authorList>
    </citation>
    <scope>NUCLEOTIDE SEQUENCE</scope>
    <source>
        <strain evidence="4">CW153</strain>
    </source>
</reference>